<evidence type="ECO:0000256" key="1">
    <source>
        <dbReference type="SAM" id="MobiDB-lite"/>
    </source>
</evidence>
<dbReference type="InterPro" id="IPR055357">
    <property type="entry name" value="LRR_At1g61320_AtMIF1"/>
</dbReference>
<evidence type="ECO:0000259" key="2">
    <source>
        <dbReference type="Pfam" id="PF23622"/>
    </source>
</evidence>
<reference evidence="3" key="1">
    <citation type="submission" date="2023-07" db="EMBL/GenBank/DDBJ databases">
        <title>A chromosome-level genome assembly of Lolium multiflorum.</title>
        <authorList>
            <person name="Chen Y."/>
            <person name="Copetti D."/>
            <person name="Kolliker R."/>
            <person name="Studer B."/>
        </authorList>
    </citation>
    <scope>NUCLEOTIDE SEQUENCE</scope>
    <source>
        <strain evidence="3">02402/16</strain>
        <tissue evidence="3">Leaf</tissue>
    </source>
</reference>
<dbReference type="AlphaFoldDB" id="A0AAD8RUZ8"/>
<dbReference type="EMBL" id="JAUUTY010000005">
    <property type="protein sequence ID" value="KAK1632263.1"/>
    <property type="molecule type" value="Genomic_DNA"/>
</dbReference>
<evidence type="ECO:0000313" key="4">
    <source>
        <dbReference type="Proteomes" id="UP001231189"/>
    </source>
</evidence>
<name>A0AAD8RUZ8_LOLMU</name>
<accession>A0AAD8RUZ8</accession>
<sequence>MGRLEFMEERQRFRPIQISNESTKRQGSPCHQDDNAHGGKIMKYSGPELPEDIWSHIHSLMLLRDAARAASVSHAFLRSWKCHPNLIFDQLNLGRAGISRGFISRVDHILKTHSGKGLKKLKLDFTNHYNAKASSYIDIWLQMAITAGIEELSLKMFSRKGVYNFPCSFLSNESRSSIGYLHLENCAIRPTVRLGSLRSLTILHLCDKVKSIMAPSKFLHLKYLKISLCCTYDYLSLVCFLDAAPSLETFILSVSIPSERVDRKSIFGDISPFRRMPGYRHGKLQRVNIARFYSEKSLVELACHILENATSLECLTLDTTRGHYKCGLTGSSKCYPMRNHTWTFQKQYRR</sequence>
<dbReference type="PANTHER" id="PTHR34145">
    <property type="entry name" value="OS02G0105600 PROTEIN"/>
    <property type="match status" value="1"/>
</dbReference>
<dbReference type="InterPro" id="IPR032675">
    <property type="entry name" value="LRR_dom_sf"/>
</dbReference>
<dbReference type="InterPro" id="IPR053772">
    <property type="entry name" value="At1g61320/At1g61330-like"/>
</dbReference>
<dbReference type="Pfam" id="PF23622">
    <property type="entry name" value="LRR_At1g61320_AtMIF1"/>
    <property type="match status" value="2"/>
</dbReference>
<dbReference type="Proteomes" id="UP001231189">
    <property type="component" value="Unassembled WGS sequence"/>
</dbReference>
<dbReference type="Gene3D" id="3.80.10.10">
    <property type="entry name" value="Ribonuclease Inhibitor"/>
    <property type="match status" value="1"/>
</dbReference>
<feature type="domain" description="At1g61320/AtMIF1 LRR" evidence="2">
    <location>
        <begin position="208"/>
        <end position="341"/>
    </location>
</feature>
<keyword evidence="4" id="KW-1185">Reference proteome</keyword>
<dbReference type="PANTHER" id="PTHR34145:SF35">
    <property type="entry name" value="F-BOX DOMAIN-CONTAINING PROTEIN"/>
    <property type="match status" value="1"/>
</dbReference>
<protein>
    <recommendedName>
        <fullName evidence="2">At1g61320/AtMIF1 LRR domain-containing protein</fullName>
    </recommendedName>
</protein>
<feature type="region of interest" description="Disordered" evidence="1">
    <location>
        <begin position="15"/>
        <end position="42"/>
    </location>
</feature>
<gene>
    <name evidence="3" type="ORF">QYE76_006578</name>
</gene>
<comment type="caution">
    <text evidence="3">The sequence shown here is derived from an EMBL/GenBank/DDBJ whole genome shotgun (WGS) entry which is preliminary data.</text>
</comment>
<proteinExistence type="predicted"/>
<feature type="domain" description="At1g61320/AtMIF1 LRR" evidence="2">
    <location>
        <begin position="109"/>
        <end position="206"/>
    </location>
</feature>
<evidence type="ECO:0000313" key="3">
    <source>
        <dbReference type="EMBL" id="KAK1632263.1"/>
    </source>
</evidence>
<organism evidence="3 4">
    <name type="scientific">Lolium multiflorum</name>
    <name type="common">Italian ryegrass</name>
    <name type="synonym">Lolium perenne subsp. multiflorum</name>
    <dbReference type="NCBI Taxonomy" id="4521"/>
    <lineage>
        <taxon>Eukaryota</taxon>
        <taxon>Viridiplantae</taxon>
        <taxon>Streptophyta</taxon>
        <taxon>Embryophyta</taxon>
        <taxon>Tracheophyta</taxon>
        <taxon>Spermatophyta</taxon>
        <taxon>Magnoliopsida</taxon>
        <taxon>Liliopsida</taxon>
        <taxon>Poales</taxon>
        <taxon>Poaceae</taxon>
        <taxon>BOP clade</taxon>
        <taxon>Pooideae</taxon>
        <taxon>Poodae</taxon>
        <taxon>Poeae</taxon>
        <taxon>Poeae Chloroplast Group 2 (Poeae type)</taxon>
        <taxon>Loliodinae</taxon>
        <taxon>Loliinae</taxon>
        <taxon>Lolium</taxon>
    </lineage>
</organism>